<keyword evidence="2" id="KW-1185">Reference proteome</keyword>
<name>A0A926WLT0_9NOST</name>
<proteinExistence type="predicted"/>
<comment type="caution">
    <text evidence="1">The sequence shown here is derived from an EMBL/GenBank/DDBJ whole genome shotgun (WGS) entry which is preliminary data.</text>
</comment>
<organism evidence="1 2">
    <name type="scientific">Anabaena sphaerica FACHB-251</name>
    <dbReference type="NCBI Taxonomy" id="2692883"/>
    <lineage>
        <taxon>Bacteria</taxon>
        <taxon>Bacillati</taxon>
        <taxon>Cyanobacteriota</taxon>
        <taxon>Cyanophyceae</taxon>
        <taxon>Nostocales</taxon>
        <taxon>Nostocaceae</taxon>
        <taxon>Anabaena</taxon>
    </lineage>
</organism>
<evidence type="ECO:0000313" key="2">
    <source>
        <dbReference type="Proteomes" id="UP000662185"/>
    </source>
</evidence>
<reference evidence="2" key="1">
    <citation type="journal article" date="2020" name="ISME J.">
        <title>Comparative genomics reveals insights into cyanobacterial evolution and habitat adaptation.</title>
        <authorList>
            <person name="Chen M.Y."/>
            <person name="Teng W.K."/>
            <person name="Zhao L."/>
            <person name="Hu C.X."/>
            <person name="Zhou Y.K."/>
            <person name="Han B.P."/>
            <person name="Song L.R."/>
            <person name="Shu W.S."/>
        </authorList>
    </citation>
    <scope>NUCLEOTIDE SEQUENCE [LARGE SCALE GENOMIC DNA]</scope>
    <source>
        <strain evidence="2">FACHB-251</strain>
    </source>
</reference>
<dbReference type="RefSeq" id="WP_190564994.1">
    <property type="nucleotide sequence ID" value="NZ_JACJQU010000034.1"/>
</dbReference>
<evidence type="ECO:0000313" key="1">
    <source>
        <dbReference type="EMBL" id="MBD2296877.1"/>
    </source>
</evidence>
<dbReference type="AlphaFoldDB" id="A0A926WLT0"/>
<dbReference type="Proteomes" id="UP000662185">
    <property type="component" value="Unassembled WGS sequence"/>
</dbReference>
<dbReference type="EMBL" id="JACJQU010000034">
    <property type="protein sequence ID" value="MBD2296877.1"/>
    <property type="molecule type" value="Genomic_DNA"/>
</dbReference>
<sequence length="255" mass="29492">MSQEQKDYCFCTLALGKKYRLLTQQLAQDLEKYSPGTYLVIYTDEPQDFSQTHNTLAFKYQQQGILHCYHDRRFVIEKALSKFPVAIHIDADTKILSNVPEITHTSGIVGRQENLLEHVKKYSPERLPYIEKIASKLDIPLENASFVGESLYIVGRDDGKETDFIKYWGMIGSYLELHRIHAGDGNAIGLAAAKVGWTINSESWSGLHQVTKHFDASHTPEPKNWVKNLRRRVGYHYRFNKARLTALQKFDFYYK</sequence>
<gene>
    <name evidence="1" type="ORF">H6G06_26220</name>
</gene>
<protein>
    <submittedName>
        <fullName evidence="1">Uncharacterized protein</fullName>
    </submittedName>
</protein>
<accession>A0A926WLT0</accession>